<sequence length="400" mass="45219">MRTPKYRKHSSGQARVTLGGNTYYLGKYGTKESHDEYKRLVGEFIACGGVVIPESAKGDLAIAEMFLAYLGWAKEHYGKGSGELDRIKRIIRLVNEQYSHIEASKFGFAQFEAIRNSMVRTGVGRKYVNESTKRLIRIFKWAASRGMIQPSVPQSLAMIEPLKRGRTTAPEPKAVKPVEPEVVDQTLLHLPKVVADMVRLQSLIGCRPGEVCMIMPKHVDRSGDVWEICFDQHKTAWKGKSRTVYVGPRAQLILRPYLLRGEDEFCFSPRESERQRRAAQHASRTTPISCGSRPGSNRKRNPKRAARSHYDDASYRRAIHRACDKAFPAPEGLTDDQVKEWQRSHRWSPNQLRHSFGTAVRRTEGIEAARILLGHSDAATTTIYAEQDRCKAIEAAMRVG</sequence>
<name>A0A5B9MK71_9BACT</name>
<feature type="region of interest" description="Disordered" evidence="2">
    <location>
        <begin position="271"/>
        <end position="311"/>
    </location>
</feature>
<evidence type="ECO:0000313" key="3">
    <source>
        <dbReference type="EMBL" id="QEG01609.1"/>
    </source>
</evidence>
<dbReference type="RefSeq" id="WP_147870667.1">
    <property type="nucleotide sequence ID" value="NZ_CP036264.1"/>
</dbReference>
<dbReference type="EMBL" id="CP036264">
    <property type="protein sequence ID" value="QEG01609.1"/>
    <property type="molecule type" value="Genomic_DNA"/>
</dbReference>
<evidence type="ECO:0000256" key="1">
    <source>
        <dbReference type="ARBA" id="ARBA00023172"/>
    </source>
</evidence>
<dbReference type="SUPFAM" id="SSF56349">
    <property type="entry name" value="DNA breaking-rejoining enzymes"/>
    <property type="match status" value="1"/>
</dbReference>
<dbReference type="AlphaFoldDB" id="A0A5B9MK71"/>
<keyword evidence="1" id="KW-0233">DNA recombination</keyword>
<reference evidence="3 4" key="1">
    <citation type="submission" date="2019-02" db="EMBL/GenBank/DDBJ databases">
        <title>Planctomycetal bacteria perform biofilm scaping via a novel small molecule.</title>
        <authorList>
            <person name="Jeske O."/>
            <person name="Boedeker C."/>
            <person name="Wiegand S."/>
            <person name="Breitling P."/>
            <person name="Kallscheuer N."/>
            <person name="Jogler M."/>
            <person name="Rohde M."/>
            <person name="Petersen J."/>
            <person name="Medema M.H."/>
            <person name="Surup F."/>
            <person name="Jogler C."/>
        </authorList>
    </citation>
    <scope>NUCLEOTIDE SEQUENCE [LARGE SCALE GENOMIC DNA]</scope>
    <source>
        <strain evidence="3 4">Mal15</strain>
    </source>
</reference>
<dbReference type="PANTHER" id="PTHR30349">
    <property type="entry name" value="PHAGE INTEGRASE-RELATED"/>
    <property type="match status" value="1"/>
</dbReference>
<dbReference type="InterPro" id="IPR050090">
    <property type="entry name" value="Tyrosine_recombinase_XerCD"/>
</dbReference>
<evidence type="ECO:0000313" key="4">
    <source>
        <dbReference type="Proteomes" id="UP000321353"/>
    </source>
</evidence>
<dbReference type="PANTHER" id="PTHR30349:SF64">
    <property type="entry name" value="PROPHAGE INTEGRASE INTD-RELATED"/>
    <property type="match status" value="1"/>
</dbReference>
<dbReference type="GO" id="GO:0015074">
    <property type="term" value="P:DNA integration"/>
    <property type="evidence" value="ECO:0007669"/>
    <property type="project" value="InterPro"/>
</dbReference>
<evidence type="ECO:0000256" key="2">
    <source>
        <dbReference type="SAM" id="MobiDB-lite"/>
    </source>
</evidence>
<dbReference type="InterPro" id="IPR013762">
    <property type="entry name" value="Integrase-like_cat_sf"/>
</dbReference>
<dbReference type="InterPro" id="IPR011010">
    <property type="entry name" value="DNA_brk_join_enz"/>
</dbReference>
<organism evidence="3 4">
    <name type="scientific">Stieleria maiorica</name>
    <dbReference type="NCBI Taxonomy" id="2795974"/>
    <lineage>
        <taxon>Bacteria</taxon>
        <taxon>Pseudomonadati</taxon>
        <taxon>Planctomycetota</taxon>
        <taxon>Planctomycetia</taxon>
        <taxon>Pirellulales</taxon>
        <taxon>Pirellulaceae</taxon>
        <taxon>Stieleria</taxon>
    </lineage>
</organism>
<gene>
    <name evidence="3" type="ORF">Mal15_56860</name>
</gene>
<accession>A0A5B9MK71</accession>
<feature type="compositionally biased region" description="Basic residues" evidence="2">
    <location>
        <begin position="296"/>
        <end position="307"/>
    </location>
</feature>
<dbReference type="Proteomes" id="UP000321353">
    <property type="component" value="Chromosome"/>
</dbReference>
<keyword evidence="4" id="KW-1185">Reference proteome</keyword>
<dbReference type="GO" id="GO:0003677">
    <property type="term" value="F:DNA binding"/>
    <property type="evidence" value="ECO:0007669"/>
    <property type="project" value="InterPro"/>
</dbReference>
<dbReference type="KEGG" id="smam:Mal15_56860"/>
<dbReference type="Gene3D" id="1.10.443.10">
    <property type="entry name" value="Intergrase catalytic core"/>
    <property type="match status" value="1"/>
</dbReference>
<protein>
    <submittedName>
        <fullName evidence="3">Site-specific tyrosine recombinase XerC</fullName>
    </submittedName>
</protein>
<dbReference type="CDD" id="cd00397">
    <property type="entry name" value="DNA_BRE_C"/>
    <property type="match status" value="1"/>
</dbReference>
<dbReference type="GO" id="GO:0006310">
    <property type="term" value="P:DNA recombination"/>
    <property type="evidence" value="ECO:0007669"/>
    <property type="project" value="UniProtKB-KW"/>
</dbReference>
<proteinExistence type="predicted"/>